<feature type="domain" description="PDEase" evidence="11">
    <location>
        <begin position="651"/>
        <end position="977"/>
    </location>
</feature>
<feature type="binding site" evidence="7">
    <location>
        <position position="769"/>
    </location>
    <ligand>
        <name>AMP</name>
        <dbReference type="ChEBI" id="CHEBI:456215"/>
    </ligand>
</feature>
<dbReference type="InterPro" id="IPR029016">
    <property type="entry name" value="GAF-like_dom_sf"/>
</dbReference>
<dbReference type="Pfam" id="PF00233">
    <property type="entry name" value="PDEase_I"/>
    <property type="match status" value="1"/>
</dbReference>
<dbReference type="EMBL" id="GFDL01015471">
    <property type="protein sequence ID" value="JAV19574.1"/>
    <property type="molecule type" value="Transcribed_RNA"/>
</dbReference>
<feature type="binding site" evidence="8">
    <location>
        <position position="768"/>
    </location>
    <ligand>
        <name>Zn(2+)</name>
        <dbReference type="ChEBI" id="CHEBI:29105"/>
        <label>1</label>
    </ligand>
</feature>
<evidence type="ECO:0000256" key="9">
    <source>
        <dbReference type="RuleBase" id="RU363067"/>
    </source>
</evidence>
<dbReference type="InterPro" id="IPR036971">
    <property type="entry name" value="PDEase_catalytic_dom_sf"/>
</dbReference>
<evidence type="ECO:0000256" key="4">
    <source>
        <dbReference type="ARBA" id="ARBA00022737"/>
    </source>
</evidence>
<feature type="compositionally biased region" description="Gly residues" evidence="10">
    <location>
        <begin position="163"/>
        <end position="174"/>
    </location>
</feature>
<dbReference type="FunFam" id="1.10.1300.10:FF:000003">
    <property type="entry name" value="Phosphodiesterase"/>
    <property type="match status" value="1"/>
</dbReference>
<evidence type="ECO:0000256" key="10">
    <source>
        <dbReference type="SAM" id="MobiDB-lite"/>
    </source>
</evidence>
<feature type="region of interest" description="Disordered" evidence="10">
    <location>
        <begin position="219"/>
        <end position="261"/>
    </location>
</feature>
<evidence type="ECO:0000313" key="12">
    <source>
        <dbReference type="EMBL" id="JAV19574.1"/>
    </source>
</evidence>
<keyword evidence="3 8" id="KW-0479">Metal-binding</keyword>
<feature type="active site" description="Proton donor" evidence="6">
    <location>
        <position position="728"/>
    </location>
</feature>
<feature type="binding site" evidence="7">
    <location>
        <position position="934"/>
    </location>
    <ligand>
        <name>AMP</name>
        <dbReference type="ChEBI" id="CHEBI:456215"/>
    </ligand>
</feature>
<evidence type="ECO:0000256" key="8">
    <source>
        <dbReference type="PIRSR" id="PIRSR623088-3"/>
    </source>
</evidence>
<evidence type="ECO:0000256" key="7">
    <source>
        <dbReference type="PIRSR" id="PIRSR623088-2"/>
    </source>
</evidence>
<dbReference type="SMART" id="SM00065">
    <property type="entry name" value="GAF"/>
    <property type="match status" value="2"/>
</dbReference>
<dbReference type="PANTHER" id="PTHR11347">
    <property type="entry name" value="CYCLIC NUCLEOTIDE PHOSPHODIESTERASE"/>
    <property type="match status" value="1"/>
</dbReference>
<dbReference type="SMART" id="SM00471">
    <property type="entry name" value="HDc"/>
    <property type="match status" value="1"/>
</dbReference>
<comment type="cofactor">
    <cofactor evidence="9">
        <name>a divalent metal cation</name>
        <dbReference type="ChEBI" id="CHEBI:60240"/>
    </cofactor>
    <text evidence="9">Binds 2 divalent metal cations per subunit. Site 1 may preferentially bind zinc ions, while site 2 has a preference for magnesium and/or manganese ions.</text>
</comment>
<evidence type="ECO:0000256" key="1">
    <source>
        <dbReference type="ARBA" id="ARBA00007648"/>
    </source>
</evidence>
<feature type="region of interest" description="Disordered" evidence="10">
    <location>
        <begin position="981"/>
        <end position="1058"/>
    </location>
</feature>
<dbReference type="FunFam" id="3.30.450.40:FF:000031">
    <property type="entry name" value="Phosphodiesterase"/>
    <property type="match status" value="1"/>
</dbReference>
<dbReference type="EC" id="3.1.4.-" evidence="9"/>
<dbReference type="InterPro" id="IPR003607">
    <property type="entry name" value="HD/PDEase_dom"/>
</dbReference>
<feature type="region of interest" description="Disordered" evidence="10">
    <location>
        <begin position="144"/>
        <end position="189"/>
    </location>
</feature>
<dbReference type="InterPro" id="IPR003018">
    <property type="entry name" value="GAF"/>
</dbReference>
<keyword evidence="5 9" id="KW-0378">Hydrolase</keyword>
<dbReference type="GO" id="GO:0047555">
    <property type="term" value="F:3',5'-cyclic-GMP phosphodiesterase activity"/>
    <property type="evidence" value="ECO:0007669"/>
    <property type="project" value="UniProtKB-ARBA"/>
</dbReference>
<evidence type="ECO:0000259" key="11">
    <source>
        <dbReference type="PROSITE" id="PS51845"/>
    </source>
</evidence>
<accession>A0A1Q3EW90</accession>
<feature type="compositionally biased region" description="Low complexity" evidence="10">
    <location>
        <begin position="175"/>
        <end position="188"/>
    </location>
</feature>
<dbReference type="Gene3D" id="1.10.1300.10">
    <property type="entry name" value="3'5'-cyclic nucleotide phosphodiesterase, catalytic domain"/>
    <property type="match status" value="1"/>
</dbReference>
<reference evidence="12" key="1">
    <citation type="submission" date="2017-01" db="EMBL/GenBank/DDBJ databases">
        <title>A deep insight into the sialotranscriptome of adult male and female Cluex tarsalis mosquitoes.</title>
        <authorList>
            <person name="Ribeiro J.M."/>
            <person name="Moreira F."/>
            <person name="Bernard K.A."/>
            <person name="Calvo E."/>
        </authorList>
    </citation>
    <scope>NUCLEOTIDE SEQUENCE</scope>
    <source>
        <strain evidence="12">Kern County</strain>
        <tissue evidence="12">Salivary glands</tissue>
    </source>
</reference>
<organism evidence="12">
    <name type="scientific">Culex tarsalis</name>
    <name type="common">Encephalitis mosquito</name>
    <dbReference type="NCBI Taxonomy" id="7177"/>
    <lineage>
        <taxon>Eukaryota</taxon>
        <taxon>Metazoa</taxon>
        <taxon>Ecdysozoa</taxon>
        <taxon>Arthropoda</taxon>
        <taxon>Hexapoda</taxon>
        <taxon>Insecta</taxon>
        <taxon>Pterygota</taxon>
        <taxon>Neoptera</taxon>
        <taxon>Endopterygota</taxon>
        <taxon>Diptera</taxon>
        <taxon>Nematocera</taxon>
        <taxon>Culicoidea</taxon>
        <taxon>Culicidae</taxon>
        <taxon>Culicinae</taxon>
        <taxon>Culicini</taxon>
        <taxon>Culex</taxon>
        <taxon>Culex</taxon>
    </lineage>
</organism>
<feature type="binding site" evidence="8">
    <location>
        <position position="881"/>
    </location>
    <ligand>
        <name>Zn(2+)</name>
        <dbReference type="ChEBI" id="CHEBI:29105"/>
        <label>1</label>
    </ligand>
</feature>
<dbReference type="PROSITE" id="PS00126">
    <property type="entry name" value="PDEASE_I_1"/>
    <property type="match status" value="1"/>
</dbReference>
<evidence type="ECO:0000256" key="6">
    <source>
        <dbReference type="PIRSR" id="PIRSR623088-1"/>
    </source>
</evidence>
<name>A0A1Q3EW90_CULTA</name>
<proteinExistence type="inferred from homology"/>
<dbReference type="InterPro" id="IPR023174">
    <property type="entry name" value="PDEase_CS"/>
</dbReference>
<keyword evidence="2" id="KW-0140">cGMP</keyword>
<protein>
    <recommendedName>
        <fullName evidence="9">Phosphodiesterase</fullName>
        <ecNumber evidence="9">3.1.4.-</ecNumber>
    </recommendedName>
</protein>
<dbReference type="GO" id="GO:0046872">
    <property type="term" value="F:metal ion binding"/>
    <property type="evidence" value="ECO:0007669"/>
    <property type="project" value="UniProtKB-KW"/>
</dbReference>
<comment type="similarity">
    <text evidence="1 9">Belongs to the cyclic nucleotide phosphodiesterase family.</text>
</comment>
<feature type="binding site" evidence="7">
    <location>
        <position position="881"/>
    </location>
    <ligand>
        <name>AMP</name>
        <dbReference type="ChEBI" id="CHEBI:456215"/>
    </ligand>
</feature>
<dbReference type="InterPro" id="IPR023088">
    <property type="entry name" value="PDEase"/>
</dbReference>
<dbReference type="GO" id="GO:0046068">
    <property type="term" value="P:cGMP metabolic process"/>
    <property type="evidence" value="ECO:0007669"/>
    <property type="project" value="UniProtKB-ARBA"/>
</dbReference>
<dbReference type="SUPFAM" id="SSF109604">
    <property type="entry name" value="HD-domain/PDEase-like"/>
    <property type="match status" value="1"/>
</dbReference>
<dbReference type="PROSITE" id="PS51845">
    <property type="entry name" value="PDEASE_I_2"/>
    <property type="match status" value="1"/>
</dbReference>
<dbReference type="AlphaFoldDB" id="A0A1Q3EW90"/>
<dbReference type="SUPFAM" id="SSF55781">
    <property type="entry name" value="GAF domain-like"/>
    <property type="match status" value="2"/>
</dbReference>
<feature type="region of interest" description="Disordered" evidence="10">
    <location>
        <begin position="1"/>
        <end position="96"/>
    </location>
</feature>
<feature type="binding site" evidence="8">
    <location>
        <position position="732"/>
    </location>
    <ligand>
        <name>Zn(2+)</name>
        <dbReference type="ChEBI" id="CHEBI:29105"/>
        <label>1</label>
    </ligand>
</feature>
<feature type="binding site" evidence="8">
    <location>
        <position position="769"/>
    </location>
    <ligand>
        <name>Zn(2+)</name>
        <dbReference type="ChEBI" id="CHEBI:29105"/>
        <label>1</label>
    </ligand>
</feature>
<sequence length="1132" mass="124246">MPAEQGGTVGLDTSLGSRSGVPLPPLHSSSSSSSHITSQQSAATGGAGSNHLQQQQPLLSQQHQHQNHLPLHNSNHHNSHHHLLNNHQSSGAGSGPTVGVGYDVEFARMESWLDENQEFVQDYFIRKATRHMVDGWLVSHATPVTSSGSGGGGGGSALDSPTHGGGGVSGGAPGQGTSSSRAGSGATTPVRKISAHEFERGGLLKPIVNTIDGTPTFLSIGPQHEGPHGGGGCGQSQHGTAHGGPSGVHHLHHRPQRLSRNELRQLDERELIFELVKDICNDLDVRSLCHKILQNVSILLNADRGSLFLVQGKSTCGSDNTKKCLVSKLFDVCSSSTLEEMEQQDEVKVAWGTGIAGHVAESGEPVNIPDAYQDERFNREIDIQTGYRTRALLCMPIKDSAGDVVGVAQVINKQGDQCFSVADEKVFAAYLQFCGIGLRNAQLYEKSQLEVKRNQVLLDLARMIFEEQSTIEHMVFRILTHMQSLIQCQRVQILLVHEASKGSFSRVFDFEANDLSGDPEAEDARTSPFESRFPINIGITGYVATTGETVNICNAYEDDRFDPSVDDGQGFRHKTILCMAIKNSLGQIIGVIQLINKFDSLIFTKNDENFVEAFAIFCGMGIHNTHMYEKAIVAMAKQSVTLEVLSYHASATIDDATRLRQLKVPSAAFYQLYDFKFDDLDMEDSDTLKACLRMFLDLDLIERFHIDYEVLCRWLLSVKKNYRHVTYHNWRHAFNVTQMMFAILTSTQWWKIFGEIECLALIIACLCHDLDHRGTNNSFQIKASSPLAQLYSTSTMEHHHFDQCLMIINSPGNQILSNMSSEDYSRVIKVLEDAILSTDLAVYFRKRGPFLNLVKPNTPPAMWQAEEPRSLLRAMSMTVCDLAAITKPWEIEKRVAELVSSEFFEQGDMERQALNITPIDIMNREKEDQLPMMQVGFIDSICLPIYEAFASLSDKLNPLVEGVRDNKNHWLELARTSEAKFANNNNDTTSQNNNNNKSKTPNSSAALSSCNSNATQNSSAENSEEKRRPSLGSSRNGSPTPPTATVQDSSDNHSTGSAGHADIAEKIVGRLGVDLTTSSPFTEVPSYLMAKKENGWVAGGGAAGAGEKVRLLRLSSLEAAKPATGEQPVLDQ</sequence>
<keyword evidence="4" id="KW-0677">Repeat</keyword>
<evidence type="ECO:0000256" key="3">
    <source>
        <dbReference type="ARBA" id="ARBA00022723"/>
    </source>
</evidence>
<feature type="compositionally biased region" description="Low complexity" evidence="10">
    <location>
        <begin position="27"/>
        <end position="73"/>
    </location>
</feature>
<feature type="binding site" evidence="8">
    <location>
        <position position="769"/>
    </location>
    <ligand>
        <name>Zn(2+)</name>
        <dbReference type="ChEBI" id="CHEBI:29105"/>
        <label>2</label>
    </ligand>
</feature>
<dbReference type="InterPro" id="IPR002073">
    <property type="entry name" value="PDEase_catalytic_dom"/>
</dbReference>
<feature type="compositionally biased region" description="Low complexity" evidence="10">
    <location>
        <begin position="983"/>
        <end position="1014"/>
    </location>
</feature>
<dbReference type="GO" id="GO:0007165">
    <property type="term" value="P:signal transduction"/>
    <property type="evidence" value="ECO:0007669"/>
    <property type="project" value="InterPro"/>
</dbReference>
<dbReference type="Gene3D" id="3.30.450.40">
    <property type="match status" value="2"/>
</dbReference>
<dbReference type="PRINTS" id="PR00387">
    <property type="entry name" value="PDIESTERASE1"/>
</dbReference>
<feature type="compositionally biased region" description="Basic residues" evidence="10">
    <location>
        <begin position="74"/>
        <end position="84"/>
    </location>
</feature>
<dbReference type="CDD" id="cd00077">
    <property type="entry name" value="HDc"/>
    <property type="match status" value="1"/>
</dbReference>
<evidence type="ECO:0000256" key="5">
    <source>
        <dbReference type="ARBA" id="ARBA00022801"/>
    </source>
</evidence>
<feature type="compositionally biased region" description="Polar residues" evidence="10">
    <location>
        <begin position="1031"/>
        <end position="1057"/>
    </location>
</feature>
<dbReference type="FunFam" id="3.30.450.40:FF:000032">
    <property type="entry name" value="Phosphodiesterase"/>
    <property type="match status" value="1"/>
</dbReference>
<dbReference type="Pfam" id="PF01590">
    <property type="entry name" value="GAF"/>
    <property type="match status" value="2"/>
</dbReference>
<evidence type="ECO:0000256" key="2">
    <source>
        <dbReference type="ARBA" id="ARBA00022535"/>
    </source>
</evidence>
<feature type="binding site" evidence="7">
    <location>
        <begin position="728"/>
        <end position="732"/>
    </location>
    <ligand>
        <name>AMP</name>
        <dbReference type="ChEBI" id="CHEBI:456215"/>
    </ligand>
</feature>